<keyword evidence="2" id="KW-1185">Reference proteome</keyword>
<accession>A0AAD4YVU8</accession>
<evidence type="ECO:0000313" key="2">
    <source>
        <dbReference type="Proteomes" id="UP001054821"/>
    </source>
</evidence>
<dbReference type="Proteomes" id="UP001054821">
    <property type="component" value="Chromosome 6"/>
</dbReference>
<comment type="caution">
    <text evidence="1">The sequence shown here is derived from an EMBL/GenBank/DDBJ whole genome shotgun (WGS) entry which is preliminary data.</text>
</comment>
<protein>
    <submittedName>
        <fullName evidence="1">Uncharacterized protein</fullName>
    </submittedName>
</protein>
<dbReference type="EMBL" id="JAJFAZ020000006">
    <property type="protein sequence ID" value="KAI5322583.1"/>
    <property type="molecule type" value="Genomic_DNA"/>
</dbReference>
<reference evidence="1 2" key="1">
    <citation type="journal article" date="2022" name="G3 (Bethesda)">
        <title>Whole-genome sequence and methylome profiling of the almond [Prunus dulcis (Mill.) D.A. Webb] cultivar 'Nonpareil'.</title>
        <authorList>
            <person name="D'Amico-Willman K.M."/>
            <person name="Ouma W.Z."/>
            <person name="Meulia T."/>
            <person name="Sideli G.M."/>
            <person name="Gradziel T.M."/>
            <person name="Fresnedo-Ramirez J."/>
        </authorList>
    </citation>
    <scope>NUCLEOTIDE SEQUENCE [LARGE SCALE GENOMIC DNA]</scope>
    <source>
        <strain evidence="1">Clone GOH B32 T37-40</strain>
    </source>
</reference>
<gene>
    <name evidence="1" type="ORF">L3X38_031655</name>
</gene>
<proteinExistence type="predicted"/>
<name>A0AAD4YVU8_PRUDU</name>
<organism evidence="1 2">
    <name type="scientific">Prunus dulcis</name>
    <name type="common">Almond</name>
    <name type="synonym">Amygdalus dulcis</name>
    <dbReference type="NCBI Taxonomy" id="3755"/>
    <lineage>
        <taxon>Eukaryota</taxon>
        <taxon>Viridiplantae</taxon>
        <taxon>Streptophyta</taxon>
        <taxon>Embryophyta</taxon>
        <taxon>Tracheophyta</taxon>
        <taxon>Spermatophyta</taxon>
        <taxon>Magnoliopsida</taxon>
        <taxon>eudicotyledons</taxon>
        <taxon>Gunneridae</taxon>
        <taxon>Pentapetalae</taxon>
        <taxon>rosids</taxon>
        <taxon>fabids</taxon>
        <taxon>Rosales</taxon>
        <taxon>Rosaceae</taxon>
        <taxon>Amygdaloideae</taxon>
        <taxon>Amygdaleae</taxon>
        <taxon>Prunus</taxon>
    </lineage>
</organism>
<evidence type="ECO:0000313" key="1">
    <source>
        <dbReference type="EMBL" id="KAI5322583.1"/>
    </source>
</evidence>
<dbReference type="AlphaFoldDB" id="A0AAD4YVU8"/>
<sequence>MVHHFRSIWLETKQRHKPKATHEGKLLKGSNIWPKADFKVDHPKNQRHSSSSALDCSSAVGGQVLFCSSDVVYQK</sequence>